<dbReference type="Gene3D" id="1.10.630.10">
    <property type="entry name" value="Cytochrome P450"/>
    <property type="match status" value="1"/>
</dbReference>
<organism evidence="17 18">
    <name type="scientific">Pycnoporus cinnabarinus</name>
    <name type="common">Cinnabar-red polypore</name>
    <name type="synonym">Trametes cinnabarina</name>
    <dbReference type="NCBI Taxonomy" id="5643"/>
    <lineage>
        <taxon>Eukaryota</taxon>
        <taxon>Fungi</taxon>
        <taxon>Dikarya</taxon>
        <taxon>Basidiomycota</taxon>
        <taxon>Agaricomycotina</taxon>
        <taxon>Agaricomycetes</taxon>
        <taxon>Polyporales</taxon>
        <taxon>Polyporaceae</taxon>
        <taxon>Trametes</taxon>
    </lineage>
</organism>
<keyword evidence="18" id="KW-1185">Reference proteome</keyword>
<evidence type="ECO:0000256" key="8">
    <source>
        <dbReference type="ARBA" id="ARBA00022989"/>
    </source>
</evidence>
<dbReference type="AlphaFoldDB" id="A0A060S9I3"/>
<reference evidence="17" key="1">
    <citation type="submission" date="2014-01" db="EMBL/GenBank/DDBJ databases">
        <title>The genome of the white-rot fungus Pycnoporus cinnabarinus: a basidiomycete model with a versatile arsenal for lignocellulosic biomass breakdown.</title>
        <authorList>
            <person name="Levasseur A."/>
            <person name="Lomascolo A."/>
            <person name="Ruiz-Duenas F.J."/>
            <person name="Uzan E."/>
            <person name="Piumi F."/>
            <person name="Kues U."/>
            <person name="Ram A.F.J."/>
            <person name="Murat C."/>
            <person name="Haon M."/>
            <person name="Benoit I."/>
            <person name="Arfi Y."/>
            <person name="Chevret D."/>
            <person name="Drula E."/>
            <person name="Kwon M.J."/>
            <person name="Gouret P."/>
            <person name="Lesage-Meessen L."/>
            <person name="Lombard V."/>
            <person name="Mariette J."/>
            <person name="Noirot C."/>
            <person name="Park J."/>
            <person name="Patyshakuliyeva A."/>
            <person name="Wieneger R.A.B."/>
            <person name="Wosten H.A.B."/>
            <person name="Martin F."/>
            <person name="Coutinho P.M."/>
            <person name="de Vries R."/>
            <person name="Martinez A.T."/>
            <person name="Klopp C."/>
            <person name="Pontarotti P."/>
            <person name="Henrissat B."/>
            <person name="Record E."/>
        </authorList>
    </citation>
    <scope>NUCLEOTIDE SEQUENCE [LARGE SCALE GENOMIC DNA]</scope>
    <source>
        <strain evidence="17">BRFM137</strain>
    </source>
</reference>
<dbReference type="GO" id="GO:0020037">
    <property type="term" value="F:heme binding"/>
    <property type="evidence" value="ECO:0007669"/>
    <property type="project" value="InterPro"/>
</dbReference>
<comment type="caution">
    <text evidence="17">The sequence shown here is derived from an EMBL/GenBank/DDBJ whole genome shotgun (WGS) entry which is preliminary data.</text>
</comment>
<evidence type="ECO:0000256" key="13">
    <source>
        <dbReference type="PIRSR" id="PIRSR602401-1"/>
    </source>
</evidence>
<keyword evidence="5 13" id="KW-0349">Heme</keyword>
<evidence type="ECO:0000256" key="11">
    <source>
        <dbReference type="ARBA" id="ARBA00023033"/>
    </source>
</evidence>
<dbReference type="InterPro" id="IPR002401">
    <property type="entry name" value="Cyt_P450_E_grp-I"/>
</dbReference>
<keyword evidence="8 14" id="KW-1133">Transmembrane helix</keyword>
<feature type="transmembrane region" description="Helical" evidence="14">
    <location>
        <begin position="629"/>
        <end position="651"/>
    </location>
</feature>
<name>A0A060S9I3_PYCCI</name>
<dbReference type="OrthoDB" id="2789670at2759"/>
<keyword evidence="11" id="KW-0503">Monooxygenase</keyword>
<keyword evidence="7 13" id="KW-0479">Metal-binding</keyword>
<accession>A0A060S9I3</accession>
<evidence type="ECO:0000259" key="16">
    <source>
        <dbReference type="Pfam" id="PF24160"/>
    </source>
</evidence>
<evidence type="ECO:0000256" key="3">
    <source>
        <dbReference type="ARBA" id="ARBA00005179"/>
    </source>
</evidence>
<dbReference type="STRING" id="5643.A0A060S9I3"/>
<evidence type="ECO:0000256" key="4">
    <source>
        <dbReference type="ARBA" id="ARBA00010617"/>
    </source>
</evidence>
<dbReference type="InterPro" id="IPR050364">
    <property type="entry name" value="Cytochrome_P450_fung"/>
</dbReference>
<dbReference type="GO" id="GO:0005506">
    <property type="term" value="F:iron ion binding"/>
    <property type="evidence" value="ECO:0007669"/>
    <property type="project" value="InterPro"/>
</dbReference>
<evidence type="ECO:0000256" key="12">
    <source>
        <dbReference type="ARBA" id="ARBA00023136"/>
    </source>
</evidence>
<feature type="domain" description="Root UVB sensitive protein C-terminal" evidence="16">
    <location>
        <begin position="781"/>
        <end position="855"/>
    </location>
</feature>
<dbReference type="EMBL" id="CCBP010000098">
    <property type="protein sequence ID" value="CDO71162.1"/>
    <property type="molecule type" value="Genomic_DNA"/>
</dbReference>
<comment type="similarity">
    <text evidence="4">Belongs to the cytochrome P450 family.</text>
</comment>
<dbReference type="GO" id="GO:0016020">
    <property type="term" value="C:membrane"/>
    <property type="evidence" value="ECO:0007669"/>
    <property type="project" value="UniProtKB-SubCell"/>
</dbReference>
<dbReference type="CDD" id="cd11065">
    <property type="entry name" value="CYP64-like"/>
    <property type="match status" value="1"/>
</dbReference>
<dbReference type="GO" id="GO:0004497">
    <property type="term" value="F:monooxygenase activity"/>
    <property type="evidence" value="ECO:0007669"/>
    <property type="project" value="UniProtKB-KW"/>
</dbReference>
<dbReference type="InterPro" id="IPR054549">
    <property type="entry name" value="UVB_sens_RUS_dom"/>
</dbReference>
<feature type="transmembrane region" description="Helical" evidence="14">
    <location>
        <begin position="379"/>
        <end position="398"/>
    </location>
</feature>
<comment type="cofactor">
    <cofactor evidence="1 13">
        <name>heme</name>
        <dbReference type="ChEBI" id="CHEBI:30413"/>
    </cofactor>
</comment>
<evidence type="ECO:0008006" key="19">
    <source>
        <dbReference type="Google" id="ProtNLM"/>
    </source>
</evidence>
<dbReference type="PRINTS" id="PR00463">
    <property type="entry name" value="EP450I"/>
</dbReference>
<keyword evidence="6 14" id="KW-0812">Transmembrane</keyword>
<feature type="binding site" description="axial binding residue" evidence="13">
    <location>
        <position position="377"/>
    </location>
    <ligand>
        <name>heme</name>
        <dbReference type="ChEBI" id="CHEBI:30413"/>
    </ligand>
    <ligandPart>
        <name>Fe</name>
        <dbReference type="ChEBI" id="CHEBI:18248"/>
    </ligandPart>
</feature>
<dbReference type="Pfam" id="PF04884">
    <property type="entry name" value="UVB_sens_prot"/>
    <property type="match status" value="1"/>
</dbReference>
<dbReference type="PANTHER" id="PTHR46300:SF7">
    <property type="entry name" value="P450, PUTATIVE (EUROFUNG)-RELATED"/>
    <property type="match status" value="1"/>
</dbReference>
<comment type="pathway">
    <text evidence="3">Secondary metabolite biosynthesis.</text>
</comment>
<dbReference type="PROSITE" id="PS00086">
    <property type="entry name" value="CYTOCHROME_P450"/>
    <property type="match status" value="1"/>
</dbReference>
<evidence type="ECO:0000256" key="2">
    <source>
        <dbReference type="ARBA" id="ARBA00004167"/>
    </source>
</evidence>
<dbReference type="PANTHER" id="PTHR46300">
    <property type="entry name" value="P450, PUTATIVE (EUROFUNG)-RELATED-RELATED"/>
    <property type="match status" value="1"/>
</dbReference>
<dbReference type="Proteomes" id="UP000029665">
    <property type="component" value="Unassembled WGS sequence"/>
</dbReference>
<feature type="transmembrane region" description="Helical" evidence="14">
    <location>
        <begin position="606"/>
        <end position="623"/>
    </location>
</feature>
<keyword evidence="12 14" id="KW-0472">Membrane</keyword>
<gene>
    <name evidence="17" type="ORF">BN946_scf184845.g32</name>
</gene>
<evidence type="ECO:0000259" key="15">
    <source>
        <dbReference type="Pfam" id="PF04884"/>
    </source>
</evidence>
<dbReference type="InterPro" id="IPR001128">
    <property type="entry name" value="Cyt_P450"/>
</dbReference>
<evidence type="ECO:0000256" key="1">
    <source>
        <dbReference type="ARBA" id="ARBA00001971"/>
    </source>
</evidence>
<evidence type="ECO:0000256" key="10">
    <source>
        <dbReference type="ARBA" id="ARBA00023004"/>
    </source>
</evidence>
<keyword evidence="10 13" id="KW-0408">Iron</keyword>
<dbReference type="InterPro" id="IPR017972">
    <property type="entry name" value="Cyt_P450_CS"/>
</dbReference>
<keyword evidence="9" id="KW-0560">Oxidoreductase</keyword>
<evidence type="ECO:0000256" key="5">
    <source>
        <dbReference type="ARBA" id="ARBA00022617"/>
    </source>
</evidence>
<proteinExistence type="inferred from homology"/>
<evidence type="ECO:0000256" key="7">
    <source>
        <dbReference type="ARBA" id="ARBA00022723"/>
    </source>
</evidence>
<dbReference type="SUPFAM" id="SSF48264">
    <property type="entry name" value="Cytochrome P450"/>
    <property type="match status" value="1"/>
</dbReference>
<dbReference type="InterPro" id="IPR036396">
    <property type="entry name" value="Cyt_P450_sf"/>
</dbReference>
<dbReference type="Pfam" id="PF00067">
    <property type="entry name" value="p450"/>
    <property type="match status" value="1"/>
</dbReference>
<dbReference type="GO" id="GO:0016705">
    <property type="term" value="F:oxidoreductase activity, acting on paired donors, with incorporation or reduction of molecular oxygen"/>
    <property type="evidence" value="ECO:0007669"/>
    <property type="project" value="InterPro"/>
</dbReference>
<evidence type="ECO:0000313" key="18">
    <source>
        <dbReference type="Proteomes" id="UP000029665"/>
    </source>
</evidence>
<evidence type="ECO:0000313" key="17">
    <source>
        <dbReference type="EMBL" id="CDO71162.1"/>
    </source>
</evidence>
<dbReference type="PRINTS" id="PR00385">
    <property type="entry name" value="P450"/>
</dbReference>
<evidence type="ECO:0000256" key="9">
    <source>
        <dbReference type="ARBA" id="ARBA00023002"/>
    </source>
</evidence>
<sequence>MGHPTLILGSFRAAQDLLDAKGAIYSDRPNAIMAGELVGWDRGLGYAHGPDNPRFREFRRLFHKFIGPRACQDPRILEMQEKETHRLMLRFIRDPKNFYRHPRESTGALILRLAYGYQTVQDRDHDPLVEVVEVAMKGFAKASEPGAFLVDNFPVMRYIPEWLMPRGGFKAVAREMRRQLDQMYDLPFNFVKEQMELGNARPSFTQEYLSEKQAPTAADEELIKAAAASLYSAEYQTPSSITACILAMCLWPDIQARAQRELDAVIGNSWTRLPTFSDRTRLPYVYAVVLEVLRWNPAVPLGLAHRLTQDDAYRGWHIPKGTVVWANIWSMLQDPAVFPEPTEFHPERFLDSKGHLRRLERHEDPSVIAFGFGRRICPGMYFAINSVFIGIATLLYTLNIAKERDDDRKEVLPKVDFTGFIRLPLDCILGYFALSSLDLNADDTSSAADYLHSLAGLFASRAVLQGHGVGNASASATNAIFLTVIQDVFSRLTTVIAGYYLGTSLYPEAKTYRLLADVLNDAAIICDTLSPHLAHLSLSLRYPFLTSAPDSSLRVLALCLSGSLRALCGAVAGGSKAALTVHFATAGERPGDVGDLSAKDGSKETVLALLGMVCGSVVLHYVHSARMTYIVLFGLLFCHLTANVVAVRVVALRIFNRQRASLAWTSFRDAFDGKYQGEAVTNSSVLDYRSVSRQERIFSDASKIPCSASGSSVPSVARCLLGLPFARISTQAARPQGLFRFFSHDNSQSYRLSDKQISACLAVFAEERYVLWFTPDPSYSASLAVVFKDEHSPHDHLKAWAHAHEVARICERRTPGKFDGQLEVVRDALAYTSRMFPTFIDASRAAGWKTEESVLVGGSPVTISVLETSDVVPEDKKNI</sequence>
<protein>
    <recommendedName>
        <fullName evidence="19">Cytochrome P450</fullName>
    </recommendedName>
</protein>
<comment type="subcellular location">
    <subcellularLocation>
        <location evidence="2">Membrane</location>
        <topology evidence="2">Single-pass membrane protein</topology>
    </subcellularLocation>
</comment>
<dbReference type="HOGENOM" id="CLU_327355_0_0_1"/>
<dbReference type="Pfam" id="PF24160">
    <property type="entry name" value="UVB_sens_C"/>
    <property type="match status" value="1"/>
</dbReference>
<feature type="domain" description="Protein root UVB sensitive/RUS" evidence="15">
    <location>
        <begin position="449"/>
        <end position="667"/>
    </location>
</feature>
<dbReference type="InterPro" id="IPR055412">
    <property type="entry name" value="UVB_sens_C"/>
</dbReference>
<evidence type="ECO:0000256" key="6">
    <source>
        <dbReference type="ARBA" id="ARBA00022692"/>
    </source>
</evidence>
<evidence type="ECO:0000256" key="14">
    <source>
        <dbReference type="SAM" id="Phobius"/>
    </source>
</evidence>